<dbReference type="AlphaFoldDB" id="A0A1I1G102"/>
<proteinExistence type="predicted"/>
<keyword evidence="2" id="KW-0472">Membrane</keyword>
<keyword evidence="2" id="KW-0812">Transmembrane</keyword>
<feature type="region of interest" description="Disordered" evidence="1">
    <location>
        <begin position="194"/>
        <end position="243"/>
    </location>
</feature>
<reference evidence="4 5" key="1">
    <citation type="submission" date="2016-10" db="EMBL/GenBank/DDBJ databases">
        <authorList>
            <person name="de Groot N.N."/>
        </authorList>
    </citation>
    <scope>NUCLEOTIDE SEQUENCE [LARGE SCALE GENOMIC DNA]</scope>
    <source>
        <strain evidence="4 5">DSM 19548</strain>
    </source>
</reference>
<evidence type="ECO:0000256" key="1">
    <source>
        <dbReference type="SAM" id="MobiDB-lite"/>
    </source>
</evidence>
<evidence type="ECO:0000313" key="4">
    <source>
        <dbReference type="EMBL" id="SFC05181.1"/>
    </source>
</evidence>
<evidence type="ECO:0000256" key="2">
    <source>
        <dbReference type="SAM" id="Phobius"/>
    </source>
</evidence>
<keyword evidence="2" id="KW-1133">Transmembrane helix</keyword>
<dbReference type="CDD" id="cd00118">
    <property type="entry name" value="LysM"/>
    <property type="match status" value="1"/>
</dbReference>
<dbReference type="InterPro" id="IPR052196">
    <property type="entry name" value="Bact_Kbp"/>
</dbReference>
<feature type="region of interest" description="Disordered" evidence="1">
    <location>
        <begin position="68"/>
        <end position="88"/>
    </location>
</feature>
<organism evidence="4 5">
    <name type="scientific">Tropicimonas isoalkanivorans</name>
    <dbReference type="NCBI Taxonomy" id="441112"/>
    <lineage>
        <taxon>Bacteria</taxon>
        <taxon>Pseudomonadati</taxon>
        <taxon>Pseudomonadota</taxon>
        <taxon>Alphaproteobacteria</taxon>
        <taxon>Rhodobacterales</taxon>
        <taxon>Roseobacteraceae</taxon>
        <taxon>Tropicimonas</taxon>
    </lineage>
</organism>
<sequence length="443" mass="45152">MSEKAGLGRAGGIAAVAVVAAAGLIVFLGLRSQDVSLFPAAFSPGEEASGPTGPAEQAPKEQTLLANEPDGAARESATTTAPDAGQPASGALVFDHVRVDPDGRTVIAGKAPGGFDVSIEVDGADIQTVSTDSSGHFAAFVELPTTDAARVISLVARHDGEEVRSENSVILAPHMAGETAAGGVDIAIGDAAGGGTAPEDAEGAAVALARSGSVASQGTTTDGTETPDGQRASEPAANSPDGAKAPAVLLAKSDGVEMLHSANSVPARLRDRVVVDVISYSDDGSVTLEGRAAANFERAGTVQVYLDNELVQSIQRASDGSWRMLLPQVKAGVYTLRVDQVGADGRVVARFETPFKREDPTELARLAPAGGTSGPVSASVITVQPGYTLWGIANDRYGDGLEYVQIFEANKGQIRNPDLIYPGQVFELPGSGDGDGATIVVTE</sequence>
<dbReference type="Gene3D" id="3.10.350.10">
    <property type="entry name" value="LysM domain"/>
    <property type="match status" value="1"/>
</dbReference>
<dbReference type="RefSeq" id="WP_177208259.1">
    <property type="nucleotide sequence ID" value="NZ_FOLG01000002.1"/>
</dbReference>
<accession>A0A1I1G102</accession>
<keyword evidence="5" id="KW-1185">Reference proteome</keyword>
<dbReference type="PROSITE" id="PS51782">
    <property type="entry name" value="LYSM"/>
    <property type="match status" value="1"/>
</dbReference>
<dbReference type="InterPro" id="IPR018392">
    <property type="entry name" value="LysM"/>
</dbReference>
<dbReference type="Proteomes" id="UP000198728">
    <property type="component" value="Unassembled WGS sequence"/>
</dbReference>
<feature type="compositionally biased region" description="Low complexity" evidence="1">
    <location>
        <begin position="218"/>
        <end position="229"/>
    </location>
</feature>
<dbReference type="PANTHER" id="PTHR34700:SF4">
    <property type="entry name" value="PHAGE-LIKE ELEMENT PBSX PROTEIN XKDP"/>
    <property type="match status" value="1"/>
</dbReference>
<name>A0A1I1G102_9RHOB</name>
<dbReference type="InterPro" id="IPR036779">
    <property type="entry name" value="LysM_dom_sf"/>
</dbReference>
<dbReference type="Pfam" id="PF01476">
    <property type="entry name" value="LysM"/>
    <property type="match status" value="1"/>
</dbReference>
<feature type="domain" description="LysM" evidence="3">
    <location>
        <begin position="379"/>
        <end position="428"/>
    </location>
</feature>
<feature type="transmembrane region" description="Helical" evidence="2">
    <location>
        <begin position="12"/>
        <end position="30"/>
    </location>
</feature>
<dbReference type="EMBL" id="FOLG01000002">
    <property type="protein sequence ID" value="SFC05181.1"/>
    <property type="molecule type" value="Genomic_DNA"/>
</dbReference>
<protein>
    <submittedName>
        <fullName evidence="4">LysM domain-containing protein</fullName>
    </submittedName>
</protein>
<evidence type="ECO:0000313" key="5">
    <source>
        <dbReference type="Proteomes" id="UP000198728"/>
    </source>
</evidence>
<dbReference type="STRING" id="441112.SAMN04488094_102369"/>
<gene>
    <name evidence="4" type="ORF">SAMN04488094_102369</name>
</gene>
<dbReference type="PANTHER" id="PTHR34700">
    <property type="entry name" value="POTASSIUM BINDING PROTEIN KBP"/>
    <property type="match status" value="1"/>
</dbReference>
<evidence type="ECO:0000259" key="3">
    <source>
        <dbReference type="PROSITE" id="PS51782"/>
    </source>
</evidence>
<dbReference type="SMART" id="SM00257">
    <property type="entry name" value="LysM"/>
    <property type="match status" value="1"/>
</dbReference>